<evidence type="ECO:0000313" key="2">
    <source>
        <dbReference type="EMBL" id="MPN25681.1"/>
    </source>
</evidence>
<accession>A0A645GFH7</accession>
<comment type="caution">
    <text evidence="2">The sequence shown here is derived from an EMBL/GenBank/DDBJ whole genome shotgun (WGS) entry which is preliminary data.</text>
</comment>
<organism evidence="2">
    <name type="scientific">bioreactor metagenome</name>
    <dbReference type="NCBI Taxonomy" id="1076179"/>
    <lineage>
        <taxon>unclassified sequences</taxon>
        <taxon>metagenomes</taxon>
        <taxon>ecological metagenomes</taxon>
    </lineage>
</organism>
<name>A0A645GFH7_9ZZZZ</name>
<dbReference type="AlphaFoldDB" id="A0A645GFH7"/>
<reference evidence="2" key="1">
    <citation type="submission" date="2019-08" db="EMBL/GenBank/DDBJ databases">
        <authorList>
            <person name="Kucharzyk K."/>
            <person name="Murdoch R.W."/>
            <person name="Higgins S."/>
            <person name="Loffler F."/>
        </authorList>
    </citation>
    <scope>NUCLEOTIDE SEQUENCE</scope>
</reference>
<dbReference type="EMBL" id="VSSQ01074944">
    <property type="protein sequence ID" value="MPN25681.1"/>
    <property type="molecule type" value="Genomic_DNA"/>
</dbReference>
<protein>
    <submittedName>
        <fullName evidence="2">Uncharacterized protein</fullName>
    </submittedName>
</protein>
<proteinExistence type="predicted"/>
<feature type="compositionally biased region" description="Polar residues" evidence="1">
    <location>
        <begin position="1"/>
        <end position="10"/>
    </location>
</feature>
<evidence type="ECO:0000256" key="1">
    <source>
        <dbReference type="SAM" id="MobiDB-lite"/>
    </source>
</evidence>
<gene>
    <name evidence="2" type="ORF">SDC9_173093</name>
</gene>
<feature type="region of interest" description="Disordered" evidence="1">
    <location>
        <begin position="1"/>
        <end position="32"/>
    </location>
</feature>
<sequence length="61" mass="7097">MNNHSFFQQLKTDDRQQNKVQNKQTSRNPENRVDALSFILHNLNQTVEDKPSRDAIGNTIT</sequence>
<feature type="compositionally biased region" description="Polar residues" evidence="1">
    <location>
        <begin position="18"/>
        <end position="28"/>
    </location>
</feature>